<evidence type="ECO:0000256" key="1">
    <source>
        <dbReference type="SAM" id="MobiDB-lite"/>
    </source>
</evidence>
<feature type="compositionally biased region" description="Low complexity" evidence="1">
    <location>
        <begin position="52"/>
        <end position="65"/>
    </location>
</feature>
<dbReference type="RefSeq" id="WP_146941901.1">
    <property type="nucleotide sequence ID" value="NZ_BJUL01000001.1"/>
</dbReference>
<dbReference type="Gene3D" id="1.10.260.40">
    <property type="entry name" value="lambda repressor-like DNA-binding domains"/>
    <property type="match status" value="1"/>
</dbReference>
<dbReference type="InterPro" id="IPR010982">
    <property type="entry name" value="Lambda_DNA-bd_dom_sf"/>
</dbReference>
<feature type="region of interest" description="Disordered" evidence="1">
    <location>
        <begin position="34"/>
        <end position="70"/>
    </location>
</feature>
<dbReference type="CDD" id="cd00093">
    <property type="entry name" value="HTH_XRE"/>
    <property type="match status" value="1"/>
</dbReference>
<accession>A0AAP9ZCH1</accession>
<feature type="domain" description="HTH cro/C1-type" evidence="2">
    <location>
        <begin position="85"/>
        <end position="121"/>
    </location>
</feature>
<evidence type="ECO:0000313" key="3">
    <source>
        <dbReference type="EMBL" id="QRL02433.1"/>
    </source>
</evidence>
<gene>
    <name evidence="3" type="ORF">JDS37_14150</name>
</gene>
<protein>
    <submittedName>
        <fullName evidence="3">Helix-turn-helix domain-containing protein</fullName>
    </submittedName>
</protein>
<reference evidence="3" key="1">
    <citation type="submission" date="2020-12" db="EMBL/GenBank/DDBJ databases">
        <title>Genome reconstruction of Halomonas venusta strain DSM 4743.</title>
        <authorList>
            <person name="Aguirre-Garrido J.F."/>
            <person name="Hernandez-Soto L.M."/>
            <person name="Martinez-Abarca F."/>
        </authorList>
    </citation>
    <scope>NUCLEOTIDE SEQUENCE</scope>
    <source>
        <strain evidence="3">4743</strain>
    </source>
</reference>
<name>A0AAP9ZCH1_9GAMM</name>
<dbReference type="SUPFAM" id="SSF47413">
    <property type="entry name" value="lambda repressor-like DNA-binding domains"/>
    <property type="match status" value="1"/>
</dbReference>
<proteinExistence type="predicted"/>
<dbReference type="GO" id="GO:0003677">
    <property type="term" value="F:DNA binding"/>
    <property type="evidence" value="ECO:0007669"/>
    <property type="project" value="InterPro"/>
</dbReference>
<evidence type="ECO:0000259" key="2">
    <source>
        <dbReference type="PROSITE" id="PS50943"/>
    </source>
</evidence>
<sequence>MPRHDYDGYFTQLIQDHPEQAETIRQFAQQHGITFSEPSPIPKEEIAPHFSPQPSSAPLSSSAIPEPYPVQPILPESTDALIACLIDYRRQRGLTQVAFARVLNLNPRTYQEWEQGRRRPSGPALTWLRQWWLSRHDD</sequence>
<dbReference type="Pfam" id="PF01381">
    <property type="entry name" value="HTH_3"/>
    <property type="match status" value="1"/>
</dbReference>
<dbReference type="AlphaFoldDB" id="A0AAP9ZCH1"/>
<dbReference type="PROSITE" id="PS50943">
    <property type="entry name" value="HTH_CROC1"/>
    <property type="match status" value="1"/>
</dbReference>
<evidence type="ECO:0000313" key="4">
    <source>
        <dbReference type="Proteomes" id="UP000663479"/>
    </source>
</evidence>
<dbReference type="Proteomes" id="UP000663479">
    <property type="component" value="Chromosome"/>
</dbReference>
<organism evidence="3 4">
    <name type="scientific">Vreelandella venusta</name>
    <dbReference type="NCBI Taxonomy" id="44935"/>
    <lineage>
        <taxon>Bacteria</taxon>
        <taxon>Pseudomonadati</taxon>
        <taxon>Pseudomonadota</taxon>
        <taxon>Gammaproteobacteria</taxon>
        <taxon>Oceanospirillales</taxon>
        <taxon>Halomonadaceae</taxon>
        <taxon>Vreelandella</taxon>
    </lineage>
</organism>
<dbReference type="EMBL" id="CP066539">
    <property type="protein sequence ID" value="QRL02433.1"/>
    <property type="molecule type" value="Genomic_DNA"/>
</dbReference>
<dbReference type="InterPro" id="IPR001387">
    <property type="entry name" value="Cro/C1-type_HTH"/>
</dbReference>